<evidence type="ECO:0000313" key="8">
    <source>
        <dbReference type="Proteomes" id="UP001141806"/>
    </source>
</evidence>
<dbReference type="PROSITE" id="PS00653">
    <property type="entry name" value="GLYCOSYL_HYDROL_F1_2"/>
    <property type="match status" value="1"/>
</dbReference>
<dbReference type="OrthoDB" id="65569at2759"/>
<organism evidence="7 8">
    <name type="scientific">Protea cynaroides</name>
    <dbReference type="NCBI Taxonomy" id="273540"/>
    <lineage>
        <taxon>Eukaryota</taxon>
        <taxon>Viridiplantae</taxon>
        <taxon>Streptophyta</taxon>
        <taxon>Embryophyta</taxon>
        <taxon>Tracheophyta</taxon>
        <taxon>Spermatophyta</taxon>
        <taxon>Magnoliopsida</taxon>
        <taxon>Proteales</taxon>
        <taxon>Proteaceae</taxon>
        <taxon>Protea</taxon>
    </lineage>
</organism>
<evidence type="ECO:0000313" key="7">
    <source>
        <dbReference type="EMBL" id="KAJ4968904.1"/>
    </source>
</evidence>
<dbReference type="PRINTS" id="PR00131">
    <property type="entry name" value="GLHYDRLASE1"/>
</dbReference>
<dbReference type="FunFam" id="3.20.20.80:FF:000069">
    <property type="entry name" value="Beta-glucosidase 1"/>
    <property type="match status" value="1"/>
</dbReference>
<dbReference type="PANTHER" id="PTHR10353">
    <property type="entry name" value="GLYCOSYL HYDROLASE"/>
    <property type="match status" value="1"/>
</dbReference>
<reference evidence="7" key="1">
    <citation type="journal article" date="2023" name="Plant J.">
        <title>The genome of the king protea, Protea cynaroides.</title>
        <authorList>
            <person name="Chang J."/>
            <person name="Duong T.A."/>
            <person name="Schoeman C."/>
            <person name="Ma X."/>
            <person name="Roodt D."/>
            <person name="Barker N."/>
            <person name="Li Z."/>
            <person name="Van de Peer Y."/>
            <person name="Mizrachi E."/>
        </authorList>
    </citation>
    <scope>NUCLEOTIDE SEQUENCE</scope>
    <source>
        <tissue evidence="7">Young leaves</tissue>
    </source>
</reference>
<evidence type="ECO:0000256" key="1">
    <source>
        <dbReference type="ARBA" id="ARBA00010838"/>
    </source>
</evidence>
<evidence type="ECO:0000256" key="3">
    <source>
        <dbReference type="ARBA" id="ARBA00022801"/>
    </source>
</evidence>
<comment type="similarity">
    <text evidence="1 5">Belongs to the glycosyl hydrolase 1 family.</text>
</comment>
<proteinExistence type="inferred from homology"/>
<feature type="chain" id="PRO_5040144943" evidence="6">
    <location>
        <begin position="23"/>
        <end position="515"/>
    </location>
</feature>
<dbReference type="Gene3D" id="3.20.20.80">
    <property type="entry name" value="Glycosidases"/>
    <property type="match status" value="1"/>
</dbReference>
<evidence type="ECO:0000256" key="6">
    <source>
        <dbReference type="SAM" id="SignalP"/>
    </source>
</evidence>
<dbReference type="InterPro" id="IPR001360">
    <property type="entry name" value="Glyco_hydro_1"/>
</dbReference>
<dbReference type="SUPFAM" id="SSF51445">
    <property type="entry name" value="(Trans)glycosidases"/>
    <property type="match status" value="1"/>
</dbReference>
<dbReference type="GO" id="GO:0005975">
    <property type="term" value="P:carbohydrate metabolic process"/>
    <property type="evidence" value="ECO:0007669"/>
    <property type="project" value="InterPro"/>
</dbReference>
<dbReference type="Pfam" id="PF00232">
    <property type="entry name" value="Glyco_hydro_1"/>
    <property type="match status" value="1"/>
</dbReference>
<comment type="caution">
    <text evidence="7">The sequence shown here is derived from an EMBL/GenBank/DDBJ whole genome shotgun (WGS) entry which is preliminary data.</text>
</comment>
<dbReference type="GO" id="GO:0008422">
    <property type="term" value="F:beta-glucosidase activity"/>
    <property type="evidence" value="ECO:0007669"/>
    <property type="project" value="TreeGrafter"/>
</dbReference>
<evidence type="ECO:0000256" key="5">
    <source>
        <dbReference type="RuleBase" id="RU003690"/>
    </source>
</evidence>
<evidence type="ECO:0000256" key="2">
    <source>
        <dbReference type="ARBA" id="ARBA00022729"/>
    </source>
</evidence>
<sequence length="515" mass="59024">MWREVCWTVFILVVGARDGITAEVISREDFPSDFVFGSGSSAYQVEGAAFDDGRTPSVWDTFAHSGRAWDKSNGDIASDQYHKYKEDVKLMVDTGLEAYRFSISWSRLIPNGRGLVNPKGLQYYNSLINELVNHGIQPHVTLFHYDLPQALEDEYQGWLSRKIVKDFTAYADVCFREFGDRVSHWTTLNEPNVLTLGAYDIGFFPPGRCSSPFGFNCTKGNSTIEPYIATHNILLAHASVARLYRKKYLAKQKGFIGMNIFAYYLVPFANTTEDIRATQRANDFFIGWFMDPLMFGDYPEIVKKNAGSRIPSFTPSQSRQVQGSADFFGLNHYITQYVQDDPDSLNNEPRDFQGDMAIKLASNRIPNGEERRIVYEAKLSCRTGVIPSSMPGLLEYLKQAYDNQPTYIHENGQMAFHNASLNDMSRVKYLESYIESLLQAMRNGSDVRGYFTWSFLNVFEFLTGYETGFGLYYINFNSLDLKRYPKLSAHWYSNFLKGKRSSSNDQYLRDHDFQF</sequence>
<keyword evidence="3" id="KW-0378">Hydrolase</keyword>
<dbReference type="InterPro" id="IPR017853">
    <property type="entry name" value="GH"/>
</dbReference>
<dbReference type="AlphaFoldDB" id="A0A9Q0KEJ4"/>
<gene>
    <name evidence="7" type="ORF">NE237_015605</name>
</gene>
<dbReference type="Proteomes" id="UP001141806">
    <property type="component" value="Unassembled WGS sequence"/>
</dbReference>
<feature type="signal peptide" evidence="6">
    <location>
        <begin position="1"/>
        <end position="22"/>
    </location>
</feature>
<keyword evidence="2 6" id="KW-0732">Signal</keyword>
<accession>A0A9Q0KEJ4</accession>
<dbReference type="InterPro" id="IPR033132">
    <property type="entry name" value="GH_1_N_CS"/>
</dbReference>
<dbReference type="PANTHER" id="PTHR10353:SF29">
    <property type="entry name" value="BETA-GLUCOSIDASE 11"/>
    <property type="match status" value="1"/>
</dbReference>
<keyword evidence="4" id="KW-0325">Glycoprotein</keyword>
<evidence type="ECO:0000256" key="4">
    <source>
        <dbReference type="ARBA" id="ARBA00023180"/>
    </source>
</evidence>
<dbReference type="EMBL" id="JAMYWD010000006">
    <property type="protein sequence ID" value="KAJ4968904.1"/>
    <property type="molecule type" value="Genomic_DNA"/>
</dbReference>
<name>A0A9Q0KEJ4_9MAGN</name>
<keyword evidence="8" id="KW-1185">Reference proteome</keyword>
<protein>
    <submittedName>
        <fullName evidence="7">Uncharacterized protein</fullName>
    </submittedName>
</protein>